<proteinExistence type="predicted"/>
<dbReference type="SUPFAM" id="SSF101447">
    <property type="entry name" value="Formin homology 2 domain (FH2 domain)"/>
    <property type="match status" value="1"/>
</dbReference>
<evidence type="ECO:0000313" key="3">
    <source>
        <dbReference type="Proteomes" id="UP000537161"/>
    </source>
</evidence>
<evidence type="ECO:0000313" key="2">
    <source>
        <dbReference type="EMBL" id="MBB5706371.1"/>
    </source>
</evidence>
<dbReference type="RefSeq" id="WP_246427132.1">
    <property type="nucleotide sequence ID" value="NZ_JACIJH010000004.1"/>
</dbReference>
<evidence type="ECO:0000256" key="1">
    <source>
        <dbReference type="SAM" id="SignalP"/>
    </source>
</evidence>
<evidence type="ECO:0008006" key="4">
    <source>
        <dbReference type="Google" id="ProtNLM"/>
    </source>
</evidence>
<keyword evidence="3" id="KW-1185">Reference proteome</keyword>
<name>A0A7W9B5J8_9SPHN</name>
<comment type="caution">
    <text evidence="2">The sequence shown here is derived from an EMBL/GenBank/DDBJ whole genome shotgun (WGS) entry which is preliminary data.</text>
</comment>
<dbReference type="Proteomes" id="UP000537161">
    <property type="component" value="Unassembled WGS sequence"/>
</dbReference>
<feature type="signal peptide" evidence="1">
    <location>
        <begin position="1"/>
        <end position="20"/>
    </location>
</feature>
<organism evidence="2 3">
    <name type="scientific">Sphingopyxis panaciterrulae</name>
    <dbReference type="NCBI Taxonomy" id="462372"/>
    <lineage>
        <taxon>Bacteria</taxon>
        <taxon>Pseudomonadati</taxon>
        <taxon>Pseudomonadota</taxon>
        <taxon>Alphaproteobacteria</taxon>
        <taxon>Sphingomonadales</taxon>
        <taxon>Sphingomonadaceae</taxon>
        <taxon>Sphingopyxis</taxon>
    </lineage>
</organism>
<dbReference type="AlphaFoldDB" id="A0A7W9B5J8"/>
<accession>A0A7W9B5J8</accession>
<gene>
    <name evidence="2" type="ORF">FHR21_001723</name>
</gene>
<keyword evidence="1" id="KW-0732">Signal</keyword>
<dbReference type="PROSITE" id="PS51257">
    <property type="entry name" value="PROKAR_LIPOPROTEIN"/>
    <property type="match status" value="1"/>
</dbReference>
<protein>
    <recommendedName>
        <fullName evidence="4">Lipoprotein</fullName>
    </recommendedName>
</protein>
<dbReference type="EMBL" id="JACIJH010000004">
    <property type="protein sequence ID" value="MBB5706371.1"/>
    <property type="molecule type" value="Genomic_DNA"/>
</dbReference>
<feature type="chain" id="PRO_5031027277" description="Lipoprotein" evidence="1">
    <location>
        <begin position="21"/>
        <end position="256"/>
    </location>
</feature>
<reference evidence="2 3" key="1">
    <citation type="submission" date="2020-08" db="EMBL/GenBank/DDBJ databases">
        <title>Genomic Encyclopedia of Type Strains, Phase IV (KMG-IV): sequencing the most valuable type-strain genomes for metagenomic binning, comparative biology and taxonomic classification.</title>
        <authorList>
            <person name="Goeker M."/>
        </authorList>
    </citation>
    <scope>NUCLEOTIDE SEQUENCE [LARGE SCALE GENOMIC DNA]</scope>
    <source>
        <strain evidence="2 3">DSM 27163</strain>
    </source>
</reference>
<sequence>MNSSRKIMVVGLLASVAACAPKPPPPPPPPPEPVVIVVPPRPTPPNQASLTQILPMRGLDGRFVTMNSNISGDRAFWQLKIALNVAAIGCRGIEEPTLVAAYNNIIKTHAKPIKSTEKTVIADLRKETGTNGIAARDKLSTKLFNYFAQPPAQRSFCSRANEIAQIVSSTPSAQVVEQAPANLAKLDEPFVDFYESYAKYQAEVAAWDAKYAPPPVMTTPTPASVIPVGPVDPAAVGPVDAEATTTAAVASSADGV</sequence>